<evidence type="ECO:0008006" key="3">
    <source>
        <dbReference type="Google" id="ProtNLM"/>
    </source>
</evidence>
<dbReference type="AlphaFoldDB" id="A0A371EYX2"/>
<feature type="non-terminal residue" evidence="1">
    <location>
        <position position="1"/>
    </location>
</feature>
<dbReference type="Proteomes" id="UP000257109">
    <property type="component" value="Unassembled WGS sequence"/>
</dbReference>
<reference evidence="1" key="1">
    <citation type="submission" date="2018-05" db="EMBL/GenBank/DDBJ databases">
        <title>Draft genome of Mucuna pruriens seed.</title>
        <authorList>
            <person name="Nnadi N.E."/>
            <person name="Vos R."/>
            <person name="Hasami M.H."/>
            <person name="Devisetty U.K."/>
            <person name="Aguiy J.C."/>
        </authorList>
    </citation>
    <scope>NUCLEOTIDE SEQUENCE [LARGE SCALE GENOMIC DNA]</scope>
    <source>
        <strain evidence="1">JCA_2017</strain>
    </source>
</reference>
<comment type="caution">
    <text evidence="1">The sequence shown here is derived from an EMBL/GenBank/DDBJ whole genome shotgun (WGS) entry which is preliminary data.</text>
</comment>
<dbReference type="SUPFAM" id="SSF53098">
    <property type="entry name" value="Ribonuclease H-like"/>
    <property type="match status" value="1"/>
</dbReference>
<dbReference type="InterPro" id="IPR036397">
    <property type="entry name" value="RNaseH_sf"/>
</dbReference>
<organism evidence="1 2">
    <name type="scientific">Mucuna pruriens</name>
    <name type="common">Velvet bean</name>
    <name type="synonym">Dolichos pruriens</name>
    <dbReference type="NCBI Taxonomy" id="157652"/>
    <lineage>
        <taxon>Eukaryota</taxon>
        <taxon>Viridiplantae</taxon>
        <taxon>Streptophyta</taxon>
        <taxon>Embryophyta</taxon>
        <taxon>Tracheophyta</taxon>
        <taxon>Spermatophyta</taxon>
        <taxon>Magnoliopsida</taxon>
        <taxon>eudicotyledons</taxon>
        <taxon>Gunneridae</taxon>
        <taxon>Pentapetalae</taxon>
        <taxon>rosids</taxon>
        <taxon>fabids</taxon>
        <taxon>Fabales</taxon>
        <taxon>Fabaceae</taxon>
        <taxon>Papilionoideae</taxon>
        <taxon>50 kb inversion clade</taxon>
        <taxon>NPAAA clade</taxon>
        <taxon>indigoferoid/millettioid clade</taxon>
        <taxon>Phaseoleae</taxon>
        <taxon>Mucuna</taxon>
    </lineage>
</organism>
<dbReference type="Gene3D" id="3.30.420.10">
    <property type="entry name" value="Ribonuclease H-like superfamily/Ribonuclease H"/>
    <property type="match status" value="1"/>
</dbReference>
<sequence>MATLFEKFTLLHVPYEQNERVNLLSKLASTQRGGNNRSIIHERIGRSTIEELIREASKYTLMGEHLYKRGFSFPLLKFLDEDESRYGVCGTHIGGRALESKVARASYYWLTLKCDCIEYVCKDTLGLARTTTLGHVTLAVPKMGQYFTKWVEAELFPTISTERFKSFYWKKLICRFGLLAKIVSDNGMQFASWSIANFYHRVNLGRISQGHVIRVMPSVEN</sequence>
<dbReference type="InterPro" id="IPR012337">
    <property type="entry name" value="RNaseH-like_sf"/>
</dbReference>
<accession>A0A371EYX2</accession>
<dbReference type="OrthoDB" id="1690717at2759"/>
<evidence type="ECO:0000313" key="1">
    <source>
        <dbReference type="EMBL" id="RDX71226.1"/>
    </source>
</evidence>
<dbReference type="GO" id="GO:0003676">
    <property type="term" value="F:nucleic acid binding"/>
    <property type="evidence" value="ECO:0007669"/>
    <property type="project" value="InterPro"/>
</dbReference>
<dbReference type="EMBL" id="QJKJ01011420">
    <property type="protein sequence ID" value="RDX71226.1"/>
    <property type="molecule type" value="Genomic_DNA"/>
</dbReference>
<dbReference type="PANTHER" id="PTHR48475:SF2">
    <property type="entry name" value="RIBONUCLEASE H"/>
    <property type="match status" value="1"/>
</dbReference>
<evidence type="ECO:0000313" key="2">
    <source>
        <dbReference type="Proteomes" id="UP000257109"/>
    </source>
</evidence>
<name>A0A371EYX2_MUCPR</name>
<protein>
    <recommendedName>
        <fullName evidence="3">Integrase catalytic domain-containing protein</fullName>
    </recommendedName>
</protein>
<keyword evidence="2" id="KW-1185">Reference proteome</keyword>
<dbReference type="PANTHER" id="PTHR48475">
    <property type="entry name" value="RIBONUCLEASE H"/>
    <property type="match status" value="1"/>
</dbReference>
<gene>
    <name evidence="1" type="ORF">CR513_49463</name>
</gene>
<proteinExistence type="predicted"/>